<evidence type="ECO:0000313" key="5">
    <source>
        <dbReference type="Proteomes" id="UP000495940"/>
    </source>
</evidence>
<protein>
    <submittedName>
        <fullName evidence="4">Thioesterase</fullName>
    </submittedName>
</protein>
<dbReference type="PANTHER" id="PTHR11487:SF0">
    <property type="entry name" value="S-ACYL FATTY ACID SYNTHASE THIOESTERASE, MEDIUM CHAIN"/>
    <property type="match status" value="1"/>
</dbReference>
<feature type="domain" description="Thioesterase TesA-like" evidence="3">
    <location>
        <begin position="26"/>
        <end position="247"/>
    </location>
</feature>
<proteinExistence type="inferred from homology"/>
<keyword evidence="5" id="KW-1185">Reference proteome</keyword>
<dbReference type="PANTHER" id="PTHR11487">
    <property type="entry name" value="THIOESTERASE"/>
    <property type="match status" value="1"/>
</dbReference>
<dbReference type="SMART" id="SM00824">
    <property type="entry name" value="PKS_TE"/>
    <property type="match status" value="1"/>
</dbReference>
<dbReference type="AlphaFoldDB" id="A0A6G5RNZ9"/>
<accession>A0A6G5RNZ9</accession>
<evidence type="ECO:0000259" key="3">
    <source>
        <dbReference type="SMART" id="SM00824"/>
    </source>
</evidence>
<dbReference type="GO" id="GO:0016787">
    <property type="term" value="F:hydrolase activity"/>
    <property type="evidence" value="ECO:0007669"/>
    <property type="project" value="UniProtKB-KW"/>
</dbReference>
<dbReference type="SUPFAM" id="SSF53474">
    <property type="entry name" value="alpha/beta-Hydrolases"/>
    <property type="match status" value="1"/>
</dbReference>
<dbReference type="InterPro" id="IPR020802">
    <property type="entry name" value="TesA-like"/>
</dbReference>
<dbReference type="KEGG" id="shaw:CEB94_37120"/>
<dbReference type="Pfam" id="PF00975">
    <property type="entry name" value="Thioesterase"/>
    <property type="match status" value="1"/>
</dbReference>
<reference evidence="4 5" key="1">
    <citation type="submission" date="2017-06" db="EMBL/GenBank/DDBJ databases">
        <title>Complete Genome Sequence of Streptomyces hawaiiensis NRRL 15010 and insights into acyldepsipeptides biosynthesis.</title>
        <authorList>
            <person name="Mariita R.M."/>
            <person name="Sello J.K."/>
        </authorList>
    </citation>
    <scope>NUCLEOTIDE SEQUENCE [LARGE SCALE GENOMIC DNA]</scope>
    <source>
        <strain evidence="4 5">ATCC 12236</strain>
    </source>
</reference>
<dbReference type="Gene3D" id="3.40.50.1820">
    <property type="entry name" value="alpha/beta hydrolase"/>
    <property type="match status" value="1"/>
</dbReference>
<dbReference type="InterPro" id="IPR001031">
    <property type="entry name" value="Thioesterase"/>
</dbReference>
<dbReference type="GO" id="GO:0008610">
    <property type="term" value="P:lipid biosynthetic process"/>
    <property type="evidence" value="ECO:0007669"/>
    <property type="project" value="TreeGrafter"/>
</dbReference>
<sequence length="250" mass="27541">MSDSYDDGAAWVRRFHPSDGAPRRLFCFPHAGGSASFFFPTSRSLAPGTDVLAVQYPGRQDRRNEPNIPDMAQMADRAAAALLPWTDLPYALFGHSMGATLAYEVARRLQSAGRPARALYVSGRRAPHRVLDDGLHQLSDAEMVADISALDGTGSQVFGDAELMDMILPAIRSDYQAAETYCYEPGPALDCPIHALTGFSDPRVPVRELHHWSEHTKDSFDLRVFSGGHFYLVEHHESVLECIAEGLRAI</sequence>
<dbReference type="InterPro" id="IPR029058">
    <property type="entry name" value="AB_hydrolase_fold"/>
</dbReference>
<dbReference type="InterPro" id="IPR012223">
    <property type="entry name" value="TEII"/>
</dbReference>
<dbReference type="Proteomes" id="UP000495940">
    <property type="component" value="Chromosome"/>
</dbReference>
<keyword evidence="2" id="KW-0378">Hydrolase</keyword>
<evidence type="ECO:0000256" key="2">
    <source>
        <dbReference type="ARBA" id="ARBA00022801"/>
    </source>
</evidence>
<dbReference type="RefSeq" id="WP_175436255.1">
    <property type="nucleotide sequence ID" value="NZ_CP021978.1"/>
</dbReference>
<gene>
    <name evidence="4" type="ORF">CEB94_37120</name>
</gene>
<evidence type="ECO:0000256" key="1">
    <source>
        <dbReference type="ARBA" id="ARBA00007169"/>
    </source>
</evidence>
<evidence type="ECO:0000313" key="4">
    <source>
        <dbReference type="EMBL" id="QCD59793.1"/>
    </source>
</evidence>
<organism evidence="4 5">
    <name type="scientific">Streptomyces hawaiiensis</name>
    <dbReference type="NCBI Taxonomy" id="67305"/>
    <lineage>
        <taxon>Bacteria</taxon>
        <taxon>Bacillati</taxon>
        <taxon>Actinomycetota</taxon>
        <taxon>Actinomycetes</taxon>
        <taxon>Kitasatosporales</taxon>
        <taxon>Streptomycetaceae</taxon>
        <taxon>Streptomyces</taxon>
    </lineage>
</organism>
<comment type="similarity">
    <text evidence="1">Belongs to the thioesterase family.</text>
</comment>
<name>A0A6G5RNZ9_9ACTN</name>
<dbReference type="EMBL" id="CP021978">
    <property type="protein sequence ID" value="QCD59793.1"/>
    <property type="molecule type" value="Genomic_DNA"/>
</dbReference>